<evidence type="ECO:0000313" key="1">
    <source>
        <dbReference type="EMBL" id="PVU98007.1"/>
    </source>
</evidence>
<dbReference type="AlphaFoldDB" id="A0A2T9Z0B5"/>
<reference evidence="1 2" key="1">
    <citation type="journal article" date="2018" name="MBio">
        <title>Comparative Genomics Reveals the Core Gene Toolbox for the Fungus-Insect Symbiosis.</title>
        <authorList>
            <person name="Wang Y."/>
            <person name="Stata M."/>
            <person name="Wang W."/>
            <person name="Stajich J.E."/>
            <person name="White M.M."/>
            <person name="Moncalvo J.M."/>
        </authorList>
    </citation>
    <scope>NUCLEOTIDE SEQUENCE [LARGE SCALE GENOMIC DNA]</scope>
    <source>
        <strain evidence="1 2">AUS-77-4</strain>
    </source>
</reference>
<dbReference type="EMBL" id="MBFT01000092">
    <property type="protein sequence ID" value="PVU98007.1"/>
    <property type="molecule type" value="Genomic_DNA"/>
</dbReference>
<gene>
    <name evidence="1" type="ORF">BB559_001834</name>
</gene>
<keyword evidence="2" id="KW-1185">Reference proteome</keyword>
<dbReference type="OrthoDB" id="5547466at2759"/>
<name>A0A2T9Z0B5_9FUNG</name>
<protein>
    <submittedName>
        <fullName evidence="1">Uncharacterized protein</fullName>
    </submittedName>
</protein>
<accession>A0A2T9Z0B5</accession>
<evidence type="ECO:0000313" key="2">
    <source>
        <dbReference type="Proteomes" id="UP000245699"/>
    </source>
</evidence>
<proteinExistence type="predicted"/>
<organism evidence="1 2">
    <name type="scientific">Furculomyces boomerangus</name>
    <dbReference type="NCBI Taxonomy" id="61424"/>
    <lineage>
        <taxon>Eukaryota</taxon>
        <taxon>Fungi</taxon>
        <taxon>Fungi incertae sedis</taxon>
        <taxon>Zoopagomycota</taxon>
        <taxon>Kickxellomycotina</taxon>
        <taxon>Harpellomycetes</taxon>
        <taxon>Harpellales</taxon>
        <taxon>Harpellaceae</taxon>
        <taxon>Furculomyces</taxon>
    </lineage>
</organism>
<sequence>MAGRSLKLFGPRSDALKSLRNFATLDFGLRGSIELSSISGRDNRSVLQRNNYKESFQNDLNENLESNKIDEDLIQTRENGLFYIDSCFEIGDLENALIVAKIMKAKKLLIQDFGSNSEQIKVGEDVLNDPQVFEKLLQVAKNTFDSQAIMNMCFYLLEEYKLSANSTDSSNIPLLDLNKTIRLMEIYTEPKFYRSPDRNMLGRSAIAFLREAGYDILEKIDDYNLPFIKLIIRVFGYCGDIHNLKAIKRSPKIISNAEELKIDMALAYSHCLSINTSKALYSELLNKCTDSEKISELGIALTIAYAELGLLNPAINTWTNHKNHMKQMNYMYSENSENLVTLEIFRLVMRRWIPLKIFSEHFHLISTYNAVKKSDIDIYLVKELSETLINWETSSNIKMNDTKIHESFSMKEHREISMVEQAKLECAVLKSILFPNSTDKTKISEYVERIKAVEGKLPLKSYEIVLWGLALAHKNDFLENSRMAYDFIEEADIIYNGQDLSKLFLPAMLSCLPRNLTNQSIHNYEPRGLTFFRFSPTTSQILSKKKYAYNPFMIKIAKISENHASERTTEMTLVLMWHYAAIYKHDELIKLSKELLLRAHTPKSTRNSIVNPGTALTNRYKDEKLFLHLLWMFSRTPSTALYALDVIYPQLIQYYEKDSLSRQLILALLNCCTVAKNPKFATKILSEIKDKSSINKKIKEAALRCFFSSDTSYELGVGTLNQLIEKSKNGIPNFENTTYISIISDFTSNNVSLSNIENIFEMWMISERIKKSLSSEISDLWKSVNPEAFDGDINRYVETLNSSNKVTSLKNKSLKKSVDAIDFTSSTHNMPASDQKTRYANKTARISGFEIDMVITMALAYAKNRKSEKSKIITDWVLEKVELAPRNVFSLSLWKSLSFIARYRWNLFIYQQTYKEDLFDATFDIFELFFKHNVYSKLPNTFVENPINFCNEDQKQTTDFFSGTLINEDFKEATALQLIRTTKAIPGWNSSIASIVLWLKQDDNLETKLAMKNKMIQKGHVCCYSYFSVNNLF</sequence>
<comment type="caution">
    <text evidence="1">The sequence shown here is derived from an EMBL/GenBank/DDBJ whole genome shotgun (WGS) entry which is preliminary data.</text>
</comment>
<dbReference type="Proteomes" id="UP000245699">
    <property type="component" value="Unassembled WGS sequence"/>
</dbReference>